<dbReference type="PROSITE" id="PS51459">
    <property type="entry name" value="FIDO"/>
    <property type="match status" value="1"/>
</dbReference>
<dbReference type="PANTHER" id="PTHR39426">
    <property type="entry name" value="HOMOLOGY TO DEATH-ON-CURING PROTEIN OF PHAGE P1"/>
    <property type="match status" value="1"/>
</dbReference>
<gene>
    <name evidence="2" type="ORF">ABC228_17140</name>
</gene>
<accession>A0ABU9XKV9</accession>
<evidence type="ECO:0000313" key="3">
    <source>
        <dbReference type="Proteomes" id="UP001444625"/>
    </source>
</evidence>
<dbReference type="InterPro" id="IPR006440">
    <property type="entry name" value="Doc"/>
</dbReference>
<dbReference type="NCBIfam" id="TIGR01550">
    <property type="entry name" value="DOC_P1"/>
    <property type="match status" value="1"/>
</dbReference>
<dbReference type="Gene3D" id="1.20.120.1870">
    <property type="entry name" value="Fic/DOC protein, Fido domain"/>
    <property type="match status" value="1"/>
</dbReference>
<dbReference type="InterPro" id="IPR003812">
    <property type="entry name" value="Fido"/>
</dbReference>
<dbReference type="Proteomes" id="UP001444625">
    <property type="component" value="Unassembled WGS sequence"/>
</dbReference>
<dbReference type="EMBL" id="JBDIML010000008">
    <property type="protein sequence ID" value="MEN2768900.1"/>
    <property type="molecule type" value="Genomic_DNA"/>
</dbReference>
<name>A0ABU9XKV9_9BACI</name>
<protein>
    <submittedName>
        <fullName evidence="2">Type II toxin-antitoxin system death-on-curing family toxin</fullName>
    </submittedName>
</protein>
<proteinExistence type="predicted"/>
<dbReference type="Pfam" id="PF02661">
    <property type="entry name" value="Fic"/>
    <property type="match status" value="1"/>
</dbReference>
<sequence length="132" mass="15231">MRYLTLKEVAAINQYVIQRFSPGEQIGIKSFELLDSAVHRPQQSAFGNDAYHTIFEKAGALFESIAQNYAFHNANKRTAFLALTQFLYYNGFDFEMSNQRDQADFTVNVVNKQYAFETLVAIIEKYSTELDY</sequence>
<dbReference type="RefSeq" id="WP_345826397.1">
    <property type="nucleotide sequence ID" value="NZ_JBDIML010000008.1"/>
</dbReference>
<evidence type="ECO:0000259" key="1">
    <source>
        <dbReference type="PROSITE" id="PS51459"/>
    </source>
</evidence>
<reference evidence="2 3" key="1">
    <citation type="submission" date="2024-05" db="EMBL/GenBank/DDBJ databases">
        <authorList>
            <person name="Haq I."/>
            <person name="Ullah Z."/>
            <person name="Ahmad R."/>
            <person name="Li M."/>
            <person name="Tong Y."/>
        </authorList>
    </citation>
    <scope>NUCLEOTIDE SEQUENCE [LARGE SCALE GENOMIC DNA]</scope>
    <source>
        <strain evidence="2 3">16A2E</strain>
    </source>
</reference>
<dbReference type="PANTHER" id="PTHR39426:SF1">
    <property type="entry name" value="HOMOLOGY TO DEATH-ON-CURING PROTEIN OF PHAGE P1"/>
    <property type="match status" value="1"/>
</dbReference>
<feature type="domain" description="Fido" evidence="1">
    <location>
        <begin position="4"/>
        <end position="125"/>
    </location>
</feature>
<evidence type="ECO:0000313" key="2">
    <source>
        <dbReference type="EMBL" id="MEN2768900.1"/>
    </source>
</evidence>
<organism evidence="2 3">
    <name type="scientific">Ornithinibacillus xuwenensis</name>
    <dbReference type="NCBI Taxonomy" id="3144668"/>
    <lineage>
        <taxon>Bacteria</taxon>
        <taxon>Bacillati</taxon>
        <taxon>Bacillota</taxon>
        <taxon>Bacilli</taxon>
        <taxon>Bacillales</taxon>
        <taxon>Bacillaceae</taxon>
        <taxon>Ornithinibacillus</taxon>
    </lineage>
</organism>
<comment type="caution">
    <text evidence="2">The sequence shown here is derived from an EMBL/GenBank/DDBJ whole genome shotgun (WGS) entry which is preliminary data.</text>
</comment>
<keyword evidence="3" id="KW-1185">Reference proteome</keyword>
<dbReference type="InterPro" id="IPR053737">
    <property type="entry name" value="Type_II_TA_Toxin"/>
</dbReference>